<dbReference type="InterPro" id="IPR001763">
    <property type="entry name" value="Rhodanese-like_dom"/>
</dbReference>
<accession>A0ABM9NK75</accession>
<dbReference type="Proteomes" id="UP001497493">
    <property type="component" value="Chromosome"/>
</dbReference>
<reference evidence="2 3" key="1">
    <citation type="submission" date="2024-04" db="EMBL/GenBank/DDBJ databases">
        <authorList>
            <person name="Cremers G."/>
        </authorList>
    </citation>
    <scope>NUCLEOTIDE SEQUENCE [LARGE SCALE GENOMIC DNA]</scope>
    <source>
        <strain evidence="2">MeCH1-AG</strain>
    </source>
</reference>
<name>A0ABM9NK75_9GAMM</name>
<dbReference type="PROSITE" id="PS50206">
    <property type="entry name" value="RHODANESE_3"/>
    <property type="match status" value="1"/>
</dbReference>
<proteinExistence type="predicted"/>
<dbReference type="PANTHER" id="PTHR45431">
    <property type="entry name" value="RHODANESE-LIKE DOMAIN-CONTAINING PROTEIN 15, CHLOROPLASTIC"/>
    <property type="match status" value="1"/>
</dbReference>
<organism evidence="2 3">
    <name type="scientific">Candidatus Methylocalor cossyra</name>
    <dbReference type="NCBI Taxonomy" id="3108543"/>
    <lineage>
        <taxon>Bacteria</taxon>
        <taxon>Pseudomonadati</taxon>
        <taxon>Pseudomonadota</taxon>
        <taxon>Gammaproteobacteria</taxon>
        <taxon>Methylococcales</taxon>
        <taxon>Methylococcaceae</taxon>
        <taxon>Candidatus Methylocalor</taxon>
    </lineage>
</organism>
<feature type="domain" description="Rhodanese" evidence="1">
    <location>
        <begin position="18"/>
        <end position="112"/>
    </location>
</feature>
<dbReference type="SUPFAM" id="SSF52821">
    <property type="entry name" value="Rhodanese/Cell cycle control phosphatase"/>
    <property type="match status" value="1"/>
</dbReference>
<dbReference type="Gene3D" id="3.40.250.10">
    <property type="entry name" value="Rhodanese-like domain"/>
    <property type="match status" value="1"/>
</dbReference>
<dbReference type="SMART" id="SM00450">
    <property type="entry name" value="RHOD"/>
    <property type="match status" value="1"/>
</dbReference>
<keyword evidence="3" id="KW-1185">Reference proteome</keyword>
<dbReference type="EMBL" id="OZ026884">
    <property type="protein sequence ID" value="CAL1241019.1"/>
    <property type="molecule type" value="Genomic_DNA"/>
</dbReference>
<gene>
    <name evidence="2" type="ORF">MECH1_V1_2243</name>
</gene>
<dbReference type="InterPro" id="IPR036873">
    <property type="entry name" value="Rhodanese-like_dom_sf"/>
</dbReference>
<dbReference type="RefSeq" id="WP_348757554.1">
    <property type="nucleotide sequence ID" value="NZ_OZ026884.1"/>
</dbReference>
<dbReference type="InterPro" id="IPR052367">
    <property type="entry name" value="Thiosulfate_ST/Rhodanese-like"/>
</dbReference>
<sequence>MVTIKRLDPAAVFAALQADSTAILLDVRDPVEFSLVGHPPGAVNVPWKFAPDWRPNPDFLAQVKALAPAPDTPLFLLCRSGQRSFDAAQALAAAGYCNLANVEEGFEGPLNPQRQRSTVAGWRFRGLPWEQS</sequence>
<dbReference type="PANTHER" id="PTHR45431:SF3">
    <property type="entry name" value="RHODANESE-LIKE DOMAIN-CONTAINING PROTEIN 15, CHLOROPLASTIC"/>
    <property type="match status" value="1"/>
</dbReference>
<dbReference type="Pfam" id="PF00581">
    <property type="entry name" value="Rhodanese"/>
    <property type="match status" value="1"/>
</dbReference>
<protein>
    <submittedName>
        <fullName evidence="2">Rhodanese-related sulfurtransferase</fullName>
    </submittedName>
</protein>
<evidence type="ECO:0000313" key="2">
    <source>
        <dbReference type="EMBL" id="CAL1241019.1"/>
    </source>
</evidence>
<evidence type="ECO:0000313" key="3">
    <source>
        <dbReference type="Proteomes" id="UP001497493"/>
    </source>
</evidence>
<evidence type="ECO:0000259" key="1">
    <source>
        <dbReference type="PROSITE" id="PS50206"/>
    </source>
</evidence>